<dbReference type="Proteomes" id="UP000444401">
    <property type="component" value="Unassembled WGS sequence"/>
</dbReference>
<dbReference type="EMBL" id="WTYO01000002">
    <property type="protein sequence ID" value="MXO68276.1"/>
    <property type="molecule type" value="Genomic_DNA"/>
</dbReference>
<dbReference type="PROSITE" id="PS51257">
    <property type="entry name" value="PROKAR_LIPOPROTEIN"/>
    <property type="match status" value="1"/>
</dbReference>
<comment type="caution">
    <text evidence="1">The sequence shown here is derived from an EMBL/GenBank/DDBJ whole genome shotgun (WGS) entry which is preliminary data.</text>
</comment>
<keyword evidence="2" id="KW-1185">Reference proteome</keyword>
<dbReference type="CDD" id="cd14789">
    <property type="entry name" value="Tiki"/>
    <property type="match status" value="1"/>
</dbReference>
<dbReference type="PANTHER" id="PTHR40590:SF1">
    <property type="entry name" value="CYTOPLASMIC PROTEIN"/>
    <property type="match status" value="1"/>
</dbReference>
<reference evidence="1 2" key="1">
    <citation type="submission" date="2019-12" db="EMBL/GenBank/DDBJ databases">
        <title>Genomic-based taxomic classification of the family Erythrobacteraceae.</title>
        <authorList>
            <person name="Xu L."/>
        </authorList>
    </citation>
    <scope>NUCLEOTIDE SEQUENCE [LARGE SCALE GENOMIC DNA]</scope>
    <source>
        <strain evidence="1 2">H32</strain>
    </source>
</reference>
<proteinExistence type="predicted"/>
<dbReference type="InterPro" id="IPR002816">
    <property type="entry name" value="TraB/PrgY/GumN_fam"/>
</dbReference>
<evidence type="ECO:0000313" key="2">
    <source>
        <dbReference type="Proteomes" id="UP000444401"/>
    </source>
</evidence>
<organism evidence="1 2">
    <name type="scientific">Pelagerythrobacter marinus</name>
    <dbReference type="NCBI Taxonomy" id="538382"/>
    <lineage>
        <taxon>Bacteria</taxon>
        <taxon>Pseudomonadati</taxon>
        <taxon>Pseudomonadota</taxon>
        <taxon>Alphaproteobacteria</taxon>
        <taxon>Sphingomonadales</taxon>
        <taxon>Erythrobacteraceae</taxon>
        <taxon>Pelagerythrobacter</taxon>
    </lineage>
</organism>
<sequence length="295" mass="31081">MIRRAALAAAGLLLALAACDRGRPPAAFAGPAAPALFEIAGPGGAVEGWLFGTIHSLPGGVSWETETLADALAAADVLVVEVRDLEDGAALRRAFERRAYSAPRPPLAERVPPSLRARLESLMAEGSMPAGALDRMETWAAALTLAQLGQAGKAENGVDRALVRRMGAGTVIELEGAGAQLDIFDRLPEREQRDLLAAVIADLADRQAGAQANAARWYRGDIGHLADPATSAILADPELRDALYAGRNRDWAGRLGAMLDEAPRPFVAVGAAHLAGEDGLPALLRRRGYTVRRIQ</sequence>
<name>A0ABW9UTU4_9SPHN</name>
<gene>
    <name evidence="1" type="ORF">GRI72_05475</name>
</gene>
<accession>A0ABW9UTU4</accession>
<evidence type="ECO:0000313" key="1">
    <source>
        <dbReference type="EMBL" id="MXO68276.1"/>
    </source>
</evidence>
<dbReference type="InterPro" id="IPR047111">
    <property type="entry name" value="YbaP-like"/>
</dbReference>
<dbReference type="Pfam" id="PF01963">
    <property type="entry name" value="TraB_PrgY_gumN"/>
    <property type="match status" value="1"/>
</dbReference>
<dbReference type="PANTHER" id="PTHR40590">
    <property type="entry name" value="CYTOPLASMIC PROTEIN-RELATED"/>
    <property type="match status" value="1"/>
</dbReference>
<protein>
    <submittedName>
        <fullName evidence="1">TraB/GumN family protein</fullName>
    </submittedName>
</protein>
<dbReference type="RefSeq" id="WP_160732924.1">
    <property type="nucleotide sequence ID" value="NZ_WTYO01000002.1"/>
</dbReference>